<dbReference type="EMBL" id="DS989847">
    <property type="protein sequence ID" value="EDX75958.1"/>
    <property type="molecule type" value="Genomic_DNA"/>
</dbReference>
<feature type="binding site" evidence="4">
    <location>
        <begin position="238"/>
        <end position="240"/>
    </location>
    <ligand>
        <name>substrate</name>
    </ligand>
</feature>
<feature type="binding site" evidence="4">
    <location>
        <position position="454"/>
    </location>
    <ligand>
        <name>substrate</name>
    </ligand>
</feature>
<dbReference type="InterPro" id="IPR032091">
    <property type="entry name" value="Malt_amylase-like_C"/>
</dbReference>
<dbReference type="GO" id="GO:0016757">
    <property type="term" value="F:glycosyltransferase activity"/>
    <property type="evidence" value="ECO:0007669"/>
    <property type="project" value="UniProtKB-KW"/>
</dbReference>
<dbReference type="Gene3D" id="3.90.400.10">
    <property type="entry name" value="Oligo-1,6-glucosidase, Domain 2"/>
    <property type="match status" value="1"/>
</dbReference>
<dbReference type="HOGENOM" id="CLU_021358_0_0_3"/>
<dbReference type="InterPro" id="IPR016377">
    <property type="entry name" value="Sucrose_GGa_phosphorylase-rel"/>
</dbReference>
<organism evidence="6 7">
    <name type="scientific">Coleofasciculus chthonoplastes PCC 7420</name>
    <dbReference type="NCBI Taxonomy" id="118168"/>
    <lineage>
        <taxon>Bacteria</taxon>
        <taxon>Bacillati</taxon>
        <taxon>Cyanobacteriota</taxon>
        <taxon>Cyanophyceae</taxon>
        <taxon>Coleofasciculales</taxon>
        <taxon>Coleofasciculaceae</taxon>
        <taxon>Coleofasciculus</taxon>
    </lineage>
</organism>
<evidence type="ECO:0000256" key="4">
    <source>
        <dbReference type="PIRSR" id="PIRSR003059-2"/>
    </source>
</evidence>
<dbReference type="InterPro" id="IPR006047">
    <property type="entry name" value="GH13_cat_dom"/>
</dbReference>
<dbReference type="Gene3D" id="3.20.20.80">
    <property type="entry name" value="Glycosidases"/>
    <property type="match status" value="1"/>
</dbReference>
<dbReference type="Gene3D" id="2.60.40.1180">
    <property type="entry name" value="Golgi alpha-mannosidase II"/>
    <property type="match status" value="1"/>
</dbReference>
<comment type="similarity">
    <text evidence="1">Belongs to the glycosyl hydrolase 13 family. Sucrose phosphorylase subfamily.</text>
</comment>
<keyword evidence="7" id="KW-1185">Reference proteome</keyword>
<dbReference type="InterPro" id="IPR045857">
    <property type="entry name" value="O16G_dom_2"/>
</dbReference>
<dbReference type="AlphaFoldDB" id="B4VPX1"/>
<sequence>MSPSNQLVNSFESRIKPLLEVIYPEADIEQLAAHLLQLLHPHCSDSGEENPDKWNEQQILLITYGDSIYRQGDQKPLVTLKQFLEHYLQDTITGVHILPVCPYSSDDGFAIIDYLQVNPELGSWEDIKSIAQPFDLMLDLVLNHVSSKSAWFEQFKQGLKPGCNYFIDVDPTTDLSQVVRPRSSPLLVKVDTVNGEKHVWATFSDDQIDVNFANPDLLVEYVKILLFYVVNIGANYIRLDAVGYLWKCIGSSCIHLPETHVLIRLMRELLQLVDPGVVIITETNVPNRENLSYFGNGNEAHIIYNFSLPPLLLNALLQGKSEHLKTWMMSMPPAPMGCAYLNFTASHDGIGLRPAEGLLSDDEYETLLECVTQFGGEISYRRQPDGTESPYEINIALFDAMKGTVKGEDKWQIQRFICSQTIMMSLEGIPAFYIHSLLGTGSDRALMQQTGRKRSINRHRWDIEELERELEQVNSPHAIVFRELSRLIQIRRLQQAFHPNATQYTLHPSNQALLVFWRQSMKRDQSIFSIHNLSDKPQTLPLLKLNLIATDKWYDLISGQNISDIHDTFKLQPYQSAWITNKFGKDS</sequence>
<dbReference type="RefSeq" id="WP_006100439.1">
    <property type="nucleotide sequence ID" value="NZ_DS989847.1"/>
</dbReference>
<reference evidence="6 7" key="1">
    <citation type="submission" date="2008-07" db="EMBL/GenBank/DDBJ databases">
        <authorList>
            <person name="Tandeau de Marsac N."/>
            <person name="Ferriera S."/>
            <person name="Johnson J."/>
            <person name="Kravitz S."/>
            <person name="Beeson K."/>
            <person name="Sutton G."/>
            <person name="Rogers Y.-H."/>
            <person name="Friedman R."/>
            <person name="Frazier M."/>
            <person name="Venter J.C."/>
        </authorList>
    </citation>
    <scope>NUCLEOTIDE SEQUENCE [LARGE SCALE GENOMIC DNA]</scope>
    <source>
        <strain evidence="6 7">PCC 7420</strain>
    </source>
</reference>
<dbReference type="PANTHER" id="PTHR38784:SF1">
    <property type="entry name" value="SUCROSE PHOSPHORYLASE"/>
    <property type="match status" value="1"/>
</dbReference>
<dbReference type="InterPro" id="IPR013780">
    <property type="entry name" value="Glyco_hydro_b"/>
</dbReference>
<proteinExistence type="inferred from homology"/>
<feature type="binding site" evidence="4">
    <location>
        <begin position="347"/>
        <end position="348"/>
    </location>
    <ligand>
        <name>substrate</name>
    </ligand>
</feature>
<feature type="binding site" evidence="4">
    <location>
        <position position="106"/>
    </location>
    <ligand>
        <name>substrate</name>
    </ligand>
</feature>
<dbReference type="PANTHER" id="PTHR38784">
    <property type="entry name" value="SUCROSE PHOSPHORYLASE"/>
    <property type="match status" value="1"/>
</dbReference>
<dbReference type="GO" id="GO:0005975">
    <property type="term" value="P:carbohydrate metabolic process"/>
    <property type="evidence" value="ECO:0007669"/>
    <property type="project" value="InterPro"/>
</dbReference>
<evidence type="ECO:0000259" key="5">
    <source>
        <dbReference type="SMART" id="SM00642"/>
    </source>
</evidence>
<evidence type="ECO:0000256" key="1">
    <source>
        <dbReference type="ARBA" id="ARBA00008452"/>
    </source>
</evidence>
<gene>
    <name evidence="6" type="ORF">MC7420_5392</name>
</gene>
<dbReference type="InterPro" id="IPR017853">
    <property type="entry name" value="GH"/>
</dbReference>
<dbReference type="SUPFAM" id="SSF51445">
    <property type="entry name" value="(Trans)glycosidases"/>
    <property type="match status" value="1"/>
</dbReference>
<protein>
    <submittedName>
        <fullName evidence="6">Alpha amylase, catalytic domain subfamily</fullName>
    </submittedName>
</protein>
<evidence type="ECO:0000313" key="6">
    <source>
        <dbReference type="EMBL" id="EDX75958.1"/>
    </source>
</evidence>
<keyword evidence="3" id="KW-0808">Transferase</keyword>
<dbReference type="STRING" id="118168.MC7420_5392"/>
<dbReference type="CDD" id="cd11356">
    <property type="entry name" value="AmyAc_Sucrose_phosphorylase-like_1"/>
    <property type="match status" value="1"/>
</dbReference>
<feature type="domain" description="Glycosyl hydrolase family 13 catalytic" evidence="5">
    <location>
        <begin position="58"/>
        <end position="408"/>
    </location>
</feature>
<dbReference type="Proteomes" id="UP000003835">
    <property type="component" value="Unassembled WGS sequence"/>
</dbReference>
<dbReference type="Pfam" id="PF16657">
    <property type="entry name" value="Malt_amylase_C"/>
    <property type="match status" value="1"/>
</dbReference>
<dbReference type="OrthoDB" id="9805159at2"/>
<keyword evidence="2" id="KW-0328">Glycosyltransferase</keyword>
<dbReference type="SMART" id="SM00642">
    <property type="entry name" value="Aamy"/>
    <property type="match status" value="1"/>
</dbReference>
<name>B4VPX1_9CYAN</name>
<evidence type="ECO:0000256" key="2">
    <source>
        <dbReference type="ARBA" id="ARBA00022676"/>
    </source>
</evidence>
<dbReference type="eggNOG" id="COG0366">
    <property type="taxonomic scope" value="Bacteria"/>
</dbReference>
<evidence type="ECO:0000256" key="3">
    <source>
        <dbReference type="ARBA" id="ARBA00022679"/>
    </source>
</evidence>
<accession>B4VPX1</accession>
<feature type="binding site" evidence="4">
    <location>
        <position position="144"/>
    </location>
    <ligand>
        <name>substrate</name>
    </ligand>
</feature>
<evidence type="ECO:0000313" key="7">
    <source>
        <dbReference type="Proteomes" id="UP000003835"/>
    </source>
</evidence>
<dbReference type="Pfam" id="PF00128">
    <property type="entry name" value="Alpha-amylase"/>
    <property type="match status" value="1"/>
</dbReference>
<dbReference type="PIRSF" id="PIRSF003059">
    <property type="entry name" value="Sucrose_phosphorylase"/>
    <property type="match status" value="1"/>
</dbReference>
<dbReference type="InterPro" id="IPR033746">
    <property type="entry name" value="GGa_phosphorylase"/>
</dbReference>